<keyword evidence="1" id="KW-0472">Membrane</keyword>
<keyword evidence="1" id="KW-1133">Transmembrane helix</keyword>
<reference evidence="2 3" key="1">
    <citation type="submission" date="2022-01" db="EMBL/GenBank/DDBJ databases">
        <authorList>
            <person name="Xiong W."/>
            <person name="Schranz E."/>
        </authorList>
    </citation>
    <scope>NUCLEOTIDE SEQUENCE [LARGE SCALE GENOMIC DNA]</scope>
</reference>
<name>A0AAU9PDT7_9ASTR</name>
<sequence length="66" mass="7465">MGLLLRPSTSVSCLLGEFLCSSFLSVNLLVFNYVRKQQNQSKPSTNTLQIAEEESTKIHALDIWYT</sequence>
<organism evidence="2 3">
    <name type="scientific">Lactuca virosa</name>
    <dbReference type="NCBI Taxonomy" id="75947"/>
    <lineage>
        <taxon>Eukaryota</taxon>
        <taxon>Viridiplantae</taxon>
        <taxon>Streptophyta</taxon>
        <taxon>Embryophyta</taxon>
        <taxon>Tracheophyta</taxon>
        <taxon>Spermatophyta</taxon>
        <taxon>Magnoliopsida</taxon>
        <taxon>eudicotyledons</taxon>
        <taxon>Gunneridae</taxon>
        <taxon>Pentapetalae</taxon>
        <taxon>asterids</taxon>
        <taxon>campanulids</taxon>
        <taxon>Asterales</taxon>
        <taxon>Asteraceae</taxon>
        <taxon>Cichorioideae</taxon>
        <taxon>Cichorieae</taxon>
        <taxon>Lactucinae</taxon>
        <taxon>Lactuca</taxon>
    </lineage>
</organism>
<proteinExistence type="predicted"/>
<accession>A0AAU9PDT7</accession>
<dbReference type="Proteomes" id="UP001157418">
    <property type="component" value="Unassembled WGS sequence"/>
</dbReference>
<evidence type="ECO:0000256" key="1">
    <source>
        <dbReference type="SAM" id="Phobius"/>
    </source>
</evidence>
<gene>
    <name evidence="2" type="ORF">LVIROSA_LOCUS33508</name>
</gene>
<evidence type="ECO:0000313" key="2">
    <source>
        <dbReference type="EMBL" id="CAH1447936.1"/>
    </source>
</evidence>
<feature type="transmembrane region" description="Helical" evidence="1">
    <location>
        <begin position="14"/>
        <end position="34"/>
    </location>
</feature>
<dbReference type="AlphaFoldDB" id="A0AAU9PDT7"/>
<protein>
    <submittedName>
        <fullName evidence="2">Uncharacterized protein</fullName>
    </submittedName>
</protein>
<keyword evidence="3" id="KW-1185">Reference proteome</keyword>
<comment type="caution">
    <text evidence="2">The sequence shown here is derived from an EMBL/GenBank/DDBJ whole genome shotgun (WGS) entry which is preliminary data.</text>
</comment>
<evidence type="ECO:0000313" key="3">
    <source>
        <dbReference type="Proteomes" id="UP001157418"/>
    </source>
</evidence>
<dbReference type="EMBL" id="CAKMRJ010005634">
    <property type="protein sequence ID" value="CAH1447936.1"/>
    <property type="molecule type" value="Genomic_DNA"/>
</dbReference>
<keyword evidence="1" id="KW-0812">Transmembrane</keyword>